<proteinExistence type="predicted"/>
<accession>E9HPJ0</accession>
<feature type="region of interest" description="Disordered" evidence="1">
    <location>
        <begin position="40"/>
        <end position="96"/>
    </location>
</feature>
<protein>
    <submittedName>
        <fullName evidence="2">Uncharacterized protein</fullName>
    </submittedName>
</protein>
<dbReference type="OrthoDB" id="6159439at2759"/>
<sequence>MSQVQVDSSPSVMESIVVGSRIASPTTTTTMASTLPALLSHLQVPPPPSATTTTPAASKRSNFSISNLLATEEDKKITTESNDKQPRLSDDESKINDGRIMSSSIQPASGVGSPFLNASALAHLAHLHHGSNPPTTSSSSNSAIPGWPDWLGSAGLGPDAHQSLWSRLGLLSHLSMRPSAHHPHHPSSGSAPGSSPFPYGAASPAEFASNLQHLQHLHSVQQQIAAAAAASSYWTSLKSSALAGGGTNNGTPSGRDGPAGLDHSHQHLPPSWRYDQHGPPLSSSPLSLTGKAYNLAMSGMVGMEPANKSPTHPSSSVTPMLNKRKRSSGSDDDGGNNSSASFNHDGQFSLFKIN</sequence>
<name>E9HPJ0_DAPPU</name>
<evidence type="ECO:0000313" key="2">
    <source>
        <dbReference type="EMBL" id="EFX66338.1"/>
    </source>
</evidence>
<organism evidence="2 3">
    <name type="scientific">Daphnia pulex</name>
    <name type="common">Water flea</name>
    <dbReference type="NCBI Taxonomy" id="6669"/>
    <lineage>
        <taxon>Eukaryota</taxon>
        <taxon>Metazoa</taxon>
        <taxon>Ecdysozoa</taxon>
        <taxon>Arthropoda</taxon>
        <taxon>Crustacea</taxon>
        <taxon>Branchiopoda</taxon>
        <taxon>Diplostraca</taxon>
        <taxon>Cladocera</taxon>
        <taxon>Anomopoda</taxon>
        <taxon>Daphniidae</taxon>
        <taxon>Daphnia</taxon>
    </lineage>
</organism>
<feature type="compositionally biased region" description="Basic and acidic residues" evidence="1">
    <location>
        <begin position="72"/>
        <end position="96"/>
    </location>
</feature>
<feature type="region of interest" description="Disordered" evidence="1">
    <location>
        <begin position="301"/>
        <end position="348"/>
    </location>
</feature>
<keyword evidence="3" id="KW-1185">Reference proteome</keyword>
<feature type="region of interest" description="Disordered" evidence="1">
    <location>
        <begin position="244"/>
        <end position="287"/>
    </location>
</feature>
<evidence type="ECO:0000313" key="3">
    <source>
        <dbReference type="Proteomes" id="UP000000305"/>
    </source>
</evidence>
<dbReference type="AlphaFoldDB" id="E9HPJ0"/>
<dbReference type="EMBL" id="GL732707">
    <property type="protein sequence ID" value="EFX66338.1"/>
    <property type="molecule type" value="Genomic_DNA"/>
</dbReference>
<dbReference type="KEGG" id="dpx:DAPPUDRAFT_116484"/>
<feature type="compositionally biased region" description="Low complexity" evidence="1">
    <location>
        <begin position="186"/>
        <end position="201"/>
    </location>
</feature>
<feature type="compositionally biased region" description="Polar residues" evidence="1">
    <location>
        <begin position="308"/>
        <end position="319"/>
    </location>
</feature>
<evidence type="ECO:0000256" key="1">
    <source>
        <dbReference type="SAM" id="MobiDB-lite"/>
    </source>
</evidence>
<feature type="region of interest" description="Disordered" evidence="1">
    <location>
        <begin position="176"/>
        <end position="201"/>
    </location>
</feature>
<feature type="compositionally biased region" description="Polar residues" evidence="1">
    <location>
        <begin position="59"/>
        <end position="69"/>
    </location>
</feature>
<reference evidence="2 3" key="1">
    <citation type="journal article" date="2011" name="Science">
        <title>The ecoresponsive genome of Daphnia pulex.</title>
        <authorList>
            <person name="Colbourne J.K."/>
            <person name="Pfrender M.E."/>
            <person name="Gilbert D."/>
            <person name="Thomas W.K."/>
            <person name="Tucker A."/>
            <person name="Oakley T.H."/>
            <person name="Tokishita S."/>
            <person name="Aerts A."/>
            <person name="Arnold G.J."/>
            <person name="Basu M.K."/>
            <person name="Bauer D.J."/>
            <person name="Caceres C.E."/>
            <person name="Carmel L."/>
            <person name="Casola C."/>
            <person name="Choi J.H."/>
            <person name="Detter J.C."/>
            <person name="Dong Q."/>
            <person name="Dusheyko S."/>
            <person name="Eads B.D."/>
            <person name="Frohlich T."/>
            <person name="Geiler-Samerotte K.A."/>
            <person name="Gerlach D."/>
            <person name="Hatcher P."/>
            <person name="Jogdeo S."/>
            <person name="Krijgsveld J."/>
            <person name="Kriventseva E.V."/>
            <person name="Kultz D."/>
            <person name="Laforsch C."/>
            <person name="Lindquist E."/>
            <person name="Lopez J."/>
            <person name="Manak J.R."/>
            <person name="Muller J."/>
            <person name="Pangilinan J."/>
            <person name="Patwardhan R.P."/>
            <person name="Pitluck S."/>
            <person name="Pritham E.J."/>
            <person name="Rechtsteiner A."/>
            <person name="Rho M."/>
            <person name="Rogozin I.B."/>
            <person name="Sakarya O."/>
            <person name="Salamov A."/>
            <person name="Schaack S."/>
            <person name="Shapiro H."/>
            <person name="Shiga Y."/>
            <person name="Skalitzky C."/>
            <person name="Smith Z."/>
            <person name="Souvorov A."/>
            <person name="Sung W."/>
            <person name="Tang Z."/>
            <person name="Tsuchiya D."/>
            <person name="Tu H."/>
            <person name="Vos H."/>
            <person name="Wang M."/>
            <person name="Wolf Y.I."/>
            <person name="Yamagata H."/>
            <person name="Yamada T."/>
            <person name="Ye Y."/>
            <person name="Shaw J.R."/>
            <person name="Andrews J."/>
            <person name="Crease T.J."/>
            <person name="Tang H."/>
            <person name="Lucas S.M."/>
            <person name="Robertson H.M."/>
            <person name="Bork P."/>
            <person name="Koonin E.V."/>
            <person name="Zdobnov E.M."/>
            <person name="Grigoriev I.V."/>
            <person name="Lynch M."/>
            <person name="Boore J.L."/>
        </authorList>
    </citation>
    <scope>NUCLEOTIDE SEQUENCE [LARGE SCALE GENOMIC DNA]</scope>
</reference>
<gene>
    <name evidence="2" type="ORF">DAPPUDRAFT_116484</name>
</gene>
<dbReference type="InParanoid" id="E9HPJ0"/>
<dbReference type="HOGENOM" id="CLU_783594_0_0_1"/>
<dbReference type="Proteomes" id="UP000000305">
    <property type="component" value="Unassembled WGS sequence"/>
</dbReference>